<evidence type="ECO:0000313" key="2">
    <source>
        <dbReference type="EMBL" id="PJJ57043.1"/>
    </source>
</evidence>
<gene>
    <name evidence="2" type="ORF">CLV56_1262</name>
</gene>
<keyword evidence="1" id="KW-1133">Transmembrane helix</keyword>
<accession>A0A2M9BGG3</accession>
<dbReference type="AlphaFoldDB" id="A0A2M9BGG3"/>
<feature type="transmembrane region" description="Helical" evidence="1">
    <location>
        <begin position="12"/>
        <end position="32"/>
    </location>
</feature>
<reference evidence="2 3" key="1">
    <citation type="submission" date="2017-11" db="EMBL/GenBank/DDBJ databases">
        <title>Genomic Encyclopedia of Archaeal and Bacterial Type Strains, Phase II (KMG-II): From Individual Species to Whole Genera.</title>
        <authorList>
            <person name="Goeker M."/>
        </authorList>
    </citation>
    <scope>NUCLEOTIDE SEQUENCE [LARGE SCALE GENOMIC DNA]</scope>
    <source>
        <strain evidence="2 3">DSM 27763</strain>
    </source>
</reference>
<dbReference type="RefSeq" id="WP_100414554.1">
    <property type="nucleotide sequence ID" value="NZ_PGEZ01000001.1"/>
</dbReference>
<dbReference type="EMBL" id="PGEZ01000001">
    <property type="protein sequence ID" value="PJJ57043.1"/>
    <property type="molecule type" value="Genomic_DNA"/>
</dbReference>
<sequence length="198" mass="20851">MAGSATRAGRTLIVVGLLAVAAVAVVVVWMVVDLFRASGPGTAQFEPSLPLVAGLRADGDALVVDPGTPCESVDQLWLLFRSDDAPSVRTVLDADAPQTVDSFTVGADLPGFTVREPLPPGFDWRDYDAVDLGTDSATGFAGTTSVELQPVVDGATEHAGDDTFYVTDAGWLTHDEILAGNTEEFLTMCTPDPAREQR</sequence>
<name>A0A2M9BGG3_9ACTN</name>
<proteinExistence type="predicted"/>
<dbReference type="Proteomes" id="UP000230842">
    <property type="component" value="Unassembled WGS sequence"/>
</dbReference>
<evidence type="ECO:0000313" key="3">
    <source>
        <dbReference type="Proteomes" id="UP000230842"/>
    </source>
</evidence>
<protein>
    <submittedName>
        <fullName evidence="2">Uncharacterized protein</fullName>
    </submittedName>
</protein>
<comment type="caution">
    <text evidence="2">The sequence shown here is derived from an EMBL/GenBank/DDBJ whole genome shotgun (WGS) entry which is preliminary data.</text>
</comment>
<keyword evidence="1" id="KW-0812">Transmembrane</keyword>
<keyword evidence="1" id="KW-0472">Membrane</keyword>
<evidence type="ECO:0000256" key="1">
    <source>
        <dbReference type="SAM" id="Phobius"/>
    </source>
</evidence>
<dbReference type="OrthoDB" id="4545136at2"/>
<keyword evidence="3" id="KW-1185">Reference proteome</keyword>
<organism evidence="2 3">
    <name type="scientific">Mumia flava</name>
    <dbReference type="NCBI Taxonomy" id="1348852"/>
    <lineage>
        <taxon>Bacteria</taxon>
        <taxon>Bacillati</taxon>
        <taxon>Actinomycetota</taxon>
        <taxon>Actinomycetes</taxon>
        <taxon>Propionibacteriales</taxon>
        <taxon>Nocardioidaceae</taxon>
        <taxon>Mumia</taxon>
    </lineage>
</organism>